<dbReference type="EMBL" id="JAAGNZ010000003">
    <property type="protein sequence ID" value="NEU70255.1"/>
    <property type="molecule type" value="Genomic_DNA"/>
</dbReference>
<comment type="caution">
    <text evidence="1">The sequence shown here is derived from an EMBL/GenBank/DDBJ whole genome shotgun (WGS) entry which is preliminary data.</text>
</comment>
<dbReference type="AlphaFoldDB" id="A0A6M0IRX2"/>
<evidence type="ECO:0000313" key="1">
    <source>
        <dbReference type="EMBL" id="NEU70255.1"/>
    </source>
</evidence>
<dbReference type="Proteomes" id="UP000477386">
    <property type="component" value="Unassembled WGS sequence"/>
</dbReference>
<sequence length="128" mass="14811">MGIKAIRDPNKVAALRGIIVHHTAYIFNLFNQSTSISTAGGNYLFFFTRAYDQQQAYKWEKYRSHIVQLCEHDPQFVRRVGIGSLLIAPFTMLIYEICFISGKSIFERMVFPFSQKCGVVYSQQMLTR</sequence>
<organism evidence="1 2">
    <name type="scientific">Spirosoma agri</name>
    <dbReference type="NCBI Taxonomy" id="1987381"/>
    <lineage>
        <taxon>Bacteria</taxon>
        <taxon>Pseudomonadati</taxon>
        <taxon>Bacteroidota</taxon>
        <taxon>Cytophagia</taxon>
        <taxon>Cytophagales</taxon>
        <taxon>Cytophagaceae</taxon>
        <taxon>Spirosoma</taxon>
    </lineage>
</organism>
<protein>
    <submittedName>
        <fullName evidence="1">Uncharacterized protein</fullName>
    </submittedName>
</protein>
<reference evidence="1 2" key="1">
    <citation type="submission" date="2020-02" db="EMBL/GenBank/DDBJ databases">
        <title>Draft genome sequence of two Spirosoma agri KCTC 52727 and Spirosoma terrae KCTC 52035.</title>
        <authorList>
            <person name="Rojas J."/>
            <person name="Ambika Manirajan B."/>
            <person name="Ratering S."/>
            <person name="Suarez C."/>
            <person name="Schnell S."/>
        </authorList>
    </citation>
    <scope>NUCLEOTIDE SEQUENCE [LARGE SCALE GENOMIC DNA]</scope>
    <source>
        <strain evidence="1 2">KCTC 52727</strain>
    </source>
</reference>
<gene>
    <name evidence="1" type="ORF">GK091_25485</name>
</gene>
<name>A0A6M0IRX2_9BACT</name>
<evidence type="ECO:0000313" key="2">
    <source>
        <dbReference type="Proteomes" id="UP000477386"/>
    </source>
</evidence>
<dbReference type="RefSeq" id="WP_164043555.1">
    <property type="nucleotide sequence ID" value="NZ_JAAGNZ010000003.1"/>
</dbReference>
<proteinExistence type="predicted"/>
<keyword evidence="2" id="KW-1185">Reference proteome</keyword>
<accession>A0A6M0IRX2</accession>